<accession>A0A699WCU8</accession>
<gene>
    <name evidence="1" type="ORF">Tci_915565</name>
</gene>
<protein>
    <submittedName>
        <fullName evidence="1">Uncharacterized protein</fullName>
    </submittedName>
</protein>
<feature type="non-terminal residue" evidence="1">
    <location>
        <position position="1"/>
    </location>
</feature>
<organism evidence="1">
    <name type="scientific">Tanacetum cinerariifolium</name>
    <name type="common">Dalmatian daisy</name>
    <name type="synonym">Chrysanthemum cinerariifolium</name>
    <dbReference type="NCBI Taxonomy" id="118510"/>
    <lineage>
        <taxon>Eukaryota</taxon>
        <taxon>Viridiplantae</taxon>
        <taxon>Streptophyta</taxon>
        <taxon>Embryophyta</taxon>
        <taxon>Tracheophyta</taxon>
        <taxon>Spermatophyta</taxon>
        <taxon>Magnoliopsida</taxon>
        <taxon>eudicotyledons</taxon>
        <taxon>Gunneridae</taxon>
        <taxon>Pentapetalae</taxon>
        <taxon>asterids</taxon>
        <taxon>campanulids</taxon>
        <taxon>Asterales</taxon>
        <taxon>Asteraceae</taxon>
        <taxon>Asteroideae</taxon>
        <taxon>Anthemideae</taxon>
        <taxon>Anthemidinae</taxon>
        <taxon>Tanacetum</taxon>
    </lineage>
</organism>
<reference evidence="1" key="1">
    <citation type="journal article" date="2019" name="Sci. Rep.">
        <title>Draft genome of Tanacetum cinerariifolium, the natural source of mosquito coil.</title>
        <authorList>
            <person name="Yamashiro T."/>
            <person name="Shiraishi A."/>
            <person name="Satake H."/>
            <person name="Nakayama K."/>
        </authorList>
    </citation>
    <scope>NUCLEOTIDE SEQUENCE</scope>
</reference>
<evidence type="ECO:0000313" key="1">
    <source>
        <dbReference type="EMBL" id="GFD43596.1"/>
    </source>
</evidence>
<sequence>NSLPEFTTFSKVLFDAEYKSNSSNDQSCSDEDVLEKIISKPLSEEEIIPIKIVLHPDNAESNLMESLRTHDSSLPISFKIDSLLEKFAGELTLLKSISPRIDETDCDFEEDILLIEKLLYDNSSPRLPKEFVSANSDAESKSFSPS</sequence>
<dbReference type="EMBL" id="BKCJ011601137">
    <property type="protein sequence ID" value="GFD43596.1"/>
    <property type="molecule type" value="Genomic_DNA"/>
</dbReference>
<dbReference type="AlphaFoldDB" id="A0A699WCU8"/>
<feature type="non-terminal residue" evidence="1">
    <location>
        <position position="146"/>
    </location>
</feature>
<comment type="caution">
    <text evidence="1">The sequence shown here is derived from an EMBL/GenBank/DDBJ whole genome shotgun (WGS) entry which is preliminary data.</text>
</comment>
<name>A0A699WCU8_TANCI</name>
<proteinExistence type="predicted"/>